<keyword evidence="3 5" id="KW-0251">Elongation factor</keyword>
<dbReference type="InterPro" id="IPR036402">
    <property type="entry name" value="EF-Ts_dimer_sf"/>
</dbReference>
<keyword evidence="5" id="KW-0963">Cytoplasm</keyword>
<dbReference type="Gene3D" id="1.10.286.20">
    <property type="match status" value="1"/>
</dbReference>
<dbReference type="HAMAP" id="MF_00050">
    <property type="entry name" value="EF_Ts"/>
    <property type="match status" value="1"/>
</dbReference>
<dbReference type="Pfam" id="PF00889">
    <property type="entry name" value="EF_TS"/>
    <property type="match status" value="1"/>
</dbReference>
<evidence type="ECO:0000256" key="2">
    <source>
        <dbReference type="ARBA" id="ARBA00016956"/>
    </source>
</evidence>
<dbReference type="PANTHER" id="PTHR11741:SF0">
    <property type="entry name" value="ELONGATION FACTOR TS, MITOCHONDRIAL"/>
    <property type="match status" value="1"/>
</dbReference>
<keyword evidence="4 5" id="KW-0648">Protein biosynthesis</keyword>
<evidence type="ECO:0000259" key="6">
    <source>
        <dbReference type="Pfam" id="PF00889"/>
    </source>
</evidence>
<dbReference type="CDD" id="cd14275">
    <property type="entry name" value="UBA_EF-Ts"/>
    <property type="match status" value="1"/>
</dbReference>
<feature type="domain" description="Translation elongation factor EFTs/EF1B dimerisation" evidence="6">
    <location>
        <begin position="34"/>
        <end position="192"/>
    </location>
</feature>
<evidence type="ECO:0000256" key="3">
    <source>
        <dbReference type="ARBA" id="ARBA00022768"/>
    </source>
</evidence>
<feature type="region of interest" description="Involved in Mg(2+) ion dislocation from EF-Tu" evidence="5">
    <location>
        <begin position="80"/>
        <end position="83"/>
    </location>
</feature>
<reference evidence="7 8" key="1">
    <citation type="journal article" date="2016" name="Nat. Commun.">
        <title>Thousands of microbial genomes shed light on interconnected biogeochemical processes in an aquifer system.</title>
        <authorList>
            <person name="Anantharaman K."/>
            <person name="Brown C.T."/>
            <person name="Hug L.A."/>
            <person name="Sharon I."/>
            <person name="Castelle C.J."/>
            <person name="Probst A.J."/>
            <person name="Thomas B.C."/>
            <person name="Singh A."/>
            <person name="Wilkins M.J."/>
            <person name="Karaoz U."/>
            <person name="Brodie E.L."/>
            <person name="Williams K.H."/>
            <person name="Hubbard S.S."/>
            <person name="Banfield J.F."/>
        </authorList>
    </citation>
    <scope>NUCLEOTIDE SEQUENCE [LARGE SCALE GENOMIC DNA]</scope>
</reference>
<dbReference type="InterPro" id="IPR009060">
    <property type="entry name" value="UBA-like_sf"/>
</dbReference>
<comment type="function">
    <text evidence="5">Associates with the EF-Tu.GDP complex and induces the exchange of GDP to GTP. It remains bound to the aminoacyl-tRNA.EF-Tu.GTP complex up to the GTP hydrolysis stage on the ribosome.</text>
</comment>
<evidence type="ECO:0000256" key="1">
    <source>
        <dbReference type="ARBA" id="ARBA00005532"/>
    </source>
</evidence>
<dbReference type="FunFam" id="1.10.8.10:FF:000001">
    <property type="entry name" value="Elongation factor Ts"/>
    <property type="match status" value="1"/>
</dbReference>
<comment type="caution">
    <text evidence="7">The sequence shown here is derived from an EMBL/GenBank/DDBJ whole genome shotgun (WGS) entry which is preliminary data.</text>
</comment>
<evidence type="ECO:0000313" key="8">
    <source>
        <dbReference type="Proteomes" id="UP000178315"/>
    </source>
</evidence>
<gene>
    <name evidence="5 7" type="primary">tsf</name>
    <name evidence="7" type="ORF">A3H61_02165</name>
</gene>
<protein>
    <recommendedName>
        <fullName evidence="2 5">Elongation factor Ts</fullName>
        <shortName evidence="5">EF-Ts</shortName>
    </recommendedName>
</protein>
<dbReference type="GO" id="GO:0003746">
    <property type="term" value="F:translation elongation factor activity"/>
    <property type="evidence" value="ECO:0007669"/>
    <property type="project" value="UniProtKB-UniRule"/>
</dbReference>
<dbReference type="Proteomes" id="UP000178315">
    <property type="component" value="Unassembled WGS sequence"/>
</dbReference>
<dbReference type="GO" id="GO:0005737">
    <property type="term" value="C:cytoplasm"/>
    <property type="evidence" value="ECO:0007669"/>
    <property type="project" value="UniProtKB-SubCell"/>
</dbReference>
<comment type="similarity">
    <text evidence="1 5">Belongs to the EF-Ts family.</text>
</comment>
<dbReference type="Gene3D" id="1.10.8.10">
    <property type="entry name" value="DNA helicase RuvA subunit, C-terminal domain"/>
    <property type="match status" value="1"/>
</dbReference>
<accession>A0A1G2ABT8</accession>
<sequence>MIDIQLVKKLRDETGAGVVDCRESLEKAGGNITKAKEILRKIGVIIAAKKSSRQTGEGAIGVYVHTNGKLAALVSLRSETDFVARNNEFKELAKDLAMQVAAMQPLYRSSKDIPSEVIEKEIEIETEKLSKEGKPAYISDTILDGKLRKYYETVCLLNQPFVKDDTRSVESVIQEKIQKLGENIEVGEFVRMVV</sequence>
<dbReference type="SUPFAM" id="SSF54713">
    <property type="entry name" value="Elongation factor Ts (EF-Ts), dimerisation domain"/>
    <property type="match status" value="1"/>
</dbReference>
<name>A0A1G2ABT8_9BACT</name>
<dbReference type="PANTHER" id="PTHR11741">
    <property type="entry name" value="ELONGATION FACTOR TS"/>
    <property type="match status" value="1"/>
</dbReference>
<evidence type="ECO:0000256" key="4">
    <source>
        <dbReference type="ARBA" id="ARBA00022917"/>
    </source>
</evidence>
<organism evidence="7 8">
    <name type="scientific">Candidatus Jacksonbacteria bacterium RIFCSPLOWO2_02_FULL_44_20</name>
    <dbReference type="NCBI Taxonomy" id="1798460"/>
    <lineage>
        <taxon>Bacteria</taxon>
        <taxon>Candidatus Jacksoniibacteriota</taxon>
    </lineage>
</organism>
<dbReference type="InterPro" id="IPR001816">
    <property type="entry name" value="Transl_elong_EFTs/EF1B"/>
</dbReference>
<dbReference type="AlphaFoldDB" id="A0A1G2ABT8"/>
<proteinExistence type="inferred from homology"/>
<dbReference type="InterPro" id="IPR014039">
    <property type="entry name" value="Transl_elong_EFTs/EF1B_dimer"/>
</dbReference>
<evidence type="ECO:0000313" key="7">
    <source>
        <dbReference type="EMBL" id="OGY73966.1"/>
    </source>
</evidence>
<dbReference type="SUPFAM" id="SSF46934">
    <property type="entry name" value="UBA-like"/>
    <property type="match status" value="1"/>
</dbReference>
<evidence type="ECO:0000256" key="5">
    <source>
        <dbReference type="HAMAP-Rule" id="MF_00050"/>
    </source>
</evidence>
<comment type="subcellular location">
    <subcellularLocation>
        <location evidence="5">Cytoplasm</location>
    </subcellularLocation>
</comment>
<dbReference type="EMBL" id="MHJU01000005">
    <property type="protein sequence ID" value="OGY73966.1"/>
    <property type="molecule type" value="Genomic_DNA"/>
</dbReference>
<dbReference type="Gene3D" id="3.30.479.20">
    <property type="entry name" value="Elongation factor Ts, dimerisation domain"/>
    <property type="match status" value="1"/>
</dbReference>